<organism evidence="1 2">
    <name type="scientific">Tunturiibacter gelidiferens</name>
    <dbReference type="NCBI Taxonomy" id="3069689"/>
    <lineage>
        <taxon>Bacteria</taxon>
        <taxon>Pseudomonadati</taxon>
        <taxon>Acidobacteriota</taxon>
        <taxon>Terriglobia</taxon>
        <taxon>Terriglobales</taxon>
        <taxon>Acidobacteriaceae</taxon>
        <taxon>Tunturiibacter</taxon>
    </lineage>
</organism>
<name>A0ACC5NVC4_9BACT</name>
<dbReference type="EMBL" id="JACHEA010000001">
    <property type="protein sequence ID" value="MBB5338396.1"/>
    <property type="molecule type" value="Genomic_DNA"/>
</dbReference>
<keyword evidence="2" id="KW-1185">Reference proteome</keyword>
<evidence type="ECO:0000313" key="1">
    <source>
        <dbReference type="EMBL" id="MBB5338396.1"/>
    </source>
</evidence>
<gene>
    <name evidence="1" type="ORF">HDF13_000729</name>
</gene>
<comment type="caution">
    <text evidence="1">The sequence shown here is derived from an EMBL/GenBank/DDBJ whole genome shotgun (WGS) entry which is preliminary data.</text>
</comment>
<reference evidence="1" key="1">
    <citation type="submission" date="2020-08" db="EMBL/GenBank/DDBJ databases">
        <title>Genomic Encyclopedia of Type Strains, Phase IV (KMG-V): Genome sequencing to study the core and pangenomes of soil and plant-associated prokaryotes.</title>
        <authorList>
            <person name="Whitman W."/>
        </authorList>
    </citation>
    <scope>NUCLEOTIDE SEQUENCE</scope>
    <source>
        <strain evidence="1">M8UP15</strain>
    </source>
</reference>
<sequence>MEQEKWNRVVHVISKMRSEGRSLTQVAKDFDIDRRIVLARAGSALQKTKSGRYEAKRSDRLLRVLVIPGSYGLTEVSVRGSATARKLAGYSDAVQRFLRTGDSSQLKKFKNLKLVDENRDPIKLVTNLDELHRLGSAGVLSFESLYARVA</sequence>
<proteinExistence type="predicted"/>
<protein>
    <submittedName>
        <fullName evidence="1">Uncharacterized protein</fullName>
    </submittedName>
</protein>
<dbReference type="Proteomes" id="UP000569005">
    <property type="component" value="Unassembled WGS sequence"/>
</dbReference>
<accession>A0ACC5NVC4</accession>
<evidence type="ECO:0000313" key="2">
    <source>
        <dbReference type="Proteomes" id="UP000569005"/>
    </source>
</evidence>